<reference evidence="1 2" key="1">
    <citation type="submission" date="2023-03" db="EMBL/GenBank/DDBJ databases">
        <authorList>
            <person name="Kaur S."/>
            <person name="Espinosa-Saiz D."/>
            <person name="Velazquez E."/>
            <person name="Menendez E."/>
            <person name="diCenzo G.C."/>
        </authorList>
    </citation>
    <scope>NUCLEOTIDE SEQUENCE [LARGE SCALE GENOMIC DNA]</scope>
    <source>
        <strain evidence="1 2">LMG 24692</strain>
    </source>
</reference>
<gene>
    <name evidence="1" type="ORF">PZN02_001308</name>
</gene>
<dbReference type="Proteomes" id="UP001229355">
    <property type="component" value="Chromosome 1"/>
</dbReference>
<keyword evidence="2" id="KW-1185">Reference proteome</keyword>
<organism evidence="1 2">
    <name type="scientific">Sinorhizobium garamanticum</name>
    <dbReference type="NCBI Taxonomy" id="680247"/>
    <lineage>
        <taxon>Bacteria</taxon>
        <taxon>Pseudomonadati</taxon>
        <taxon>Pseudomonadota</taxon>
        <taxon>Alphaproteobacteria</taxon>
        <taxon>Hyphomicrobiales</taxon>
        <taxon>Rhizobiaceae</taxon>
        <taxon>Sinorhizobium/Ensifer group</taxon>
        <taxon>Sinorhizobium</taxon>
    </lineage>
</organism>
<evidence type="ECO:0000313" key="2">
    <source>
        <dbReference type="Proteomes" id="UP001229355"/>
    </source>
</evidence>
<proteinExistence type="predicted"/>
<dbReference type="EMBL" id="CP120373">
    <property type="protein sequence ID" value="WEX88796.1"/>
    <property type="molecule type" value="Genomic_DNA"/>
</dbReference>
<name>A0ABY8DIQ1_9HYPH</name>
<protein>
    <submittedName>
        <fullName evidence="1">Uncharacterized protein</fullName>
    </submittedName>
</protein>
<accession>A0ABY8DIQ1</accession>
<evidence type="ECO:0000313" key="1">
    <source>
        <dbReference type="EMBL" id="WEX88796.1"/>
    </source>
</evidence>
<dbReference type="RefSeq" id="WP_280660790.1">
    <property type="nucleotide sequence ID" value="NZ_CP120373.1"/>
</dbReference>
<sequence length="100" mass="11071">MKTLKLMPDYHCFPLWENAGEAVGNVDPALLPIPEDLVLRLNSWAAKFDETLDLDDPTKSGFESEPVEQAFLDEGRHLCEALQSQLGGGYLVTHEGNEAD</sequence>